<name>A0ABD3PP51_9STRA</name>
<dbReference type="EMBL" id="JALLAZ020000678">
    <property type="protein sequence ID" value="KAL3789528.1"/>
    <property type="molecule type" value="Genomic_DNA"/>
</dbReference>
<dbReference type="SUPFAM" id="SSF53335">
    <property type="entry name" value="S-adenosyl-L-methionine-dependent methyltransferases"/>
    <property type="match status" value="1"/>
</dbReference>
<dbReference type="Pfam" id="PF05050">
    <property type="entry name" value="Methyltransf_21"/>
    <property type="match status" value="1"/>
</dbReference>
<keyword evidence="4" id="KW-1185">Reference proteome</keyword>
<feature type="transmembrane region" description="Helical" evidence="1">
    <location>
        <begin position="21"/>
        <end position="38"/>
    </location>
</feature>
<protein>
    <recommendedName>
        <fullName evidence="2">Methyltransferase FkbM domain-containing protein</fullName>
    </recommendedName>
</protein>
<dbReference type="NCBIfam" id="TIGR01444">
    <property type="entry name" value="fkbM_fam"/>
    <property type="match status" value="1"/>
</dbReference>
<evidence type="ECO:0000313" key="4">
    <source>
        <dbReference type="Proteomes" id="UP001530315"/>
    </source>
</evidence>
<dbReference type="InterPro" id="IPR006342">
    <property type="entry name" value="FkbM_mtfrase"/>
</dbReference>
<dbReference type="PANTHER" id="PTHR34203">
    <property type="entry name" value="METHYLTRANSFERASE, FKBM FAMILY PROTEIN"/>
    <property type="match status" value="1"/>
</dbReference>
<dbReference type="PANTHER" id="PTHR34203:SF13">
    <property type="entry name" value="EXPRESSED PROTEIN"/>
    <property type="match status" value="1"/>
</dbReference>
<evidence type="ECO:0000259" key="2">
    <source>
        <dbReference type="Pfam" id="PF05050"/>
    </source>
</evidence>
<keyword evidence="1" id="KW-0472">Membrane</keyword>
<gene>
    <name evidence="3" type="ORF">ACHAW5_007756</name>
</gene>
<evidence type="ECO:0000313" key="3">
    <source>
        <dbReference type="EMBL" id="KAL3789528.1"/>
    </source>
</evidence>
<reference evidence="3 4" key="1">
    <citation type="submission" date="2024-10" db="EMBL/GenBank/DDBJ databases">
        <title>Updated reference genomes for cyclostephanoid diatoms.</title>
        <authorList>
            <person name="Roberts W.R."/>
            <person name="Alverson A.J."/>
        </authorList>
    </citation>
    <scope>NUCLEOTIDE SEQUENCE [LARGE SCALE GENOMIC DNA]</scope>
    <source>
        <strain evidence="3 4">AJA276-08</strain>
    </source>
</reference>
<organism evidence="3 4">
    <name type="scientific">Stephanodiscus triporus</name>
    <dbReference type="NCBI Taxonomy" id="2934178"/>
    <lineage>
        <taxon>Eukaryota</taxon>
        <taxon>Sar</taxon>
        <taxon>Stramenopiles</taxon>
        <taxon>Ochrophyta</taxon>
        <taxon>Bacillariophyta</taxon>
        <taxon>Coscinodiscophyceae</taxon>
        <taxon>Thalassiosirophycidae</taxon>
        <taxon>Stephanodiscales</taxon>
        <taxon>Stephanodiscaceae</taxon>
        <taxon>Stephanodiscus</taxon>
    </lineage>
</organism>
<comment type="caution">
    <text evidence="3">The sequence shown here is derived from an EMBL/GenBank/DDBJ whole genome shotgun (WGS) entry which is preliminary data.</text>
</comment>
<dbReference type="Proteomes" id="UP001530315">
    <property type="component" value="Unassembled WGS sequence"/>
</dbReference>
<dbReference type="Gene3D" id="3.40.50.150">
    <property type="entry name" value="Vaccinia Virus protein VP39"/>
    <property type="match status" value="1"/>
</dbReference>
<proteinExistence type="predicted"/>
<dbReference type="AlphaFoldDB" id="A0ABD3PP51"/>
<feature type="domain" description="Methyltransferase FkbM" evidence="2">
    <location>
        <begin position="182"/>
        <end position="364"/>
    </location>
</feature>
<keyword evidence="1" id="KW-0812">Transmembrane</keyword>
<dbReference type="InterPro" id="IPR029063">
    <property type="entry name" value="SAM-dependent_MTases_sf"/>
</dbReference>
<sequence length="416" mass="46451">MKAHQEKKTLRASAQFSFTQILLLINLILISWVLLTFSKSASAGIKKTLNLEAKSILPLVGFGDNLRNKPSTYHHAGRTSFTTAMDLNLVPNDCLELLDSHRKLEISQLKNHTDDKPHHKSYLRLTNTKIPFYLSTNDEKVDYVRKDFLFMQSMSLEMQSILEEVTTEMKANGNLKRPIMLDIGGNVGWFSMLSAAHGAEVFVFEPNVVNMVRLCESSVLNGWSISPNPEHNQVHPFLKGVGDVHGLQEEMFAIDGSNPGSFSFSQEAGEQAGAKRAAGGALQLVTLDALAQDQNWLGDNKAGTATIAILKIDVEGLELKVLLGAKKLLRSQKVRYIFMEWKKTLKSQNWEDMCSILLDYGYELFKTGTWLGPSDVVTVKYGSVAELVAYVKSRYEASDINVLFRLASSNEKNERS</sequence>
<dbReference type="InterPro" id="IPR052514">
    <property type="entry name" value="SAM-dependent_MTase"/>
</dbReference>
<keyword evidence="1" id="KW-1133">Transmembrane helix</keyword>
<evidence type="ECO:0000256" key="1">
    <source>
        <dbReference type="SAM" id="Phobius"/>
    </source>
</evidence>
<accession>A0ABD3PP51</accession>